<dbReference type="EMBL" id="JNVN01000966">
    <property type="protein sequence ID" value="KHJ34280.1"/>
    <property type="molecule type" value="Genomic_DNA"/>
</dbReference>
<proteinExistence type="predicted"/>
<evidence type="ECO:0000256" key="1">
    <source>
        <dbReference type="SAM" id="MobiDB-lite"/>
    </source>
</evidence>
<reference evidence="2 3" key="1">
    <citation type="journal article" date="2014" name="BMC Genomics">
        <title>Adaptive genomic structural variation in the grape powdery mildew pathogen, Erysiphe necator.</title>
        <authorList>
            <person name="Jones L."/>
            <person name="Riaz S."/>
            <person name="Morales-Cruz A."/>
            <person name="Amrine K.C."/>
            <person name="McGuire B."/>
            <person name="Gubler W.D."/>
            <person name="Walker M.A."/>
            <person name="Cantu D."/>
        </authorList>
    </citation>
    <scope>NUCLEOTIDE SEQUENCE [LARGE SCALE GENOMIC DNA]</scope>
    <source>
        <strain evidence="3">c</strain>
    </source>
</reference>
<dbReference type="Proteomes" id="UP000030854">
    <property type="component" value="Unassembled WGS sequence"/>
</dbReference>
<feature type="region of interest" description="Disordered" evidence="1">
    <location>
        <begin position="47"/>
        <end position="66"/>
    </location>
</feature>
<evidence type="ECO:0000313" key="3">
    <source>
        <dbReference type="Proteomes" id="UP000030854"/>
    </source>
</evidence>
<organism evidence="2 3">
    <name type="scientific">Uncinula necator</name>
    <name type="common">Grape powdery mildew</name>
    <dbReference type="NCBI Taxonomy" id="52586"/>
    <lineage>
        <taxon>Eukaryota</taxon>
        <taxon>Fungi</taxon>
        <taxon>Dikarya</taxon>
        <taxon>Ascomycota</taxon>
        <taxon>Pezizomycotina</taxon>
        <taxon>Leotiomycetes</taxon>
        <taxon>Erysiphales</taxon>
        <taxon>Erysiphaceae</taxon>
        <taxon>Erysiphe</taxon>
    </lineage>
</organism>
<protein>
    <submittedName>
        <fullName evidence="2">Uncharacterized protein</fullName>
    </submittedName>
</protein>
<comment type="caution">
    <text evidence="2">The sequence shown here is derived from an EMBL/GenBank/DDBJ whole genome shotgun (WGS) entry which is preliminary data.</text>
</comment>
<name>A0A0B1PAF1_UNCNE</name>
<accession>A0A0B1PAF1</accession>
<sequence length="106" mass="12273">MKLDNNSITNMPTSEQMYIQFVQMQQQLQQQARQIDEQKAFIKRISQETKSANKPTSPSHIPTNDIAQQERLPVLEKFKGNRSLWVEWYIGALHKLNKDGQVIGSC</sequence>
<dbReference type="HOGENOM" id="CLU_2225150_0_0_1"/>
<gene>
    <name evidence="2" type="ORF">EV44_g3154</name>
</gene>
<keyword evidence="3" id="KW-1185">Reference proteome</keyword>
<feature type="compositionally biased region" description="Polar residues" evidence="1">
    <location>
        <begin position="48"/>
        <end position="66"/>
    </location>
</feature>
<evidence type="ECO:0000313" key="2">
    <source>
        <dbReference type="EMBL" id="KHJ34280.1"/>
    </source>
</evidence>
<dbReference type="AlphaFoldDB" id="A0A0B1PAF1"/>